<dbReference type="InterPro" id="IPR017520">
    <property type="entry name" value="CHP03086"/>
</dbReference>
<dbReference type="Pfam" id="PF11716">
    <property type="entry name" value="MDMPI_N"/>
    <property type="match status" value="1"/>
</dbReference>
<keyword evidence="4" id="KW-1185">Reference proteome</keyword>
<dbReference type="InterPro" id="IPR034660">
    <property type="entry name" value="DinB/YfiT-like"/>
</dbReference>
<dbReference type="InterPro" id="IPR017517">
    <property type="entry name" value="Maleyloyr_isom"/>
</dbReference>
<evidence type="ECO:0000259" key="1">
    <source>
        <dbReference type="Pfam" id="PF11716"/>
    </source>
</evidence>
<accession>A0A5M3VVM6</accession>
<dbReference type="RefSeq" id="WP_155336602.1">
    <property type="nucleotide sequence ID" value="NZ_BAAABN010000033.1"/>
</dbReference>
<reference evidence="3 4" key="1">
    <citation type="submission" date="2019-10" db="EMBL/GenBank/DDBJ databases">
        <title>Whole genome shotgun sequence of Acrocarpospora corrugata NBRC 13972.</title>
        <authorList>
            <person name="Ichikawa N."/>
            <person name="Kimura A."/>
            <person name="Kitahashi Y."/>
            <person name="Komaki H."/>
            <person name="Oguchi A."/>
        </authorList>
    </citation>
    <scope>NUCLEOTIDE SEQUENCE [LARGE SCALE GENOMIC DNA]</scope>
    <source>
        <strain evidence="3 4">NBRC 13972</strain>
    </source>
</reference>
<dbReference type="Pfam" id="PF12680">
    <property type="entry name" value="SnoaL_2"/>
    <property type="match status" value="1"/>
</dbReference>
<dbReference type="InterPro" id="IPR037401">
    <property type="entry name" value="SnoaL-like"/>
</dbReference>
<dbReference type="OrthoDB" id="5185819at2"/>
<comment type="caution">
    <text evidence="3">The sequence shown here is derived from an EMBL/GenBank/DDBJ whole genome shotgun (WGS) entry which is preliminary data.</text>
</comment>
<dbReference type="SUPFAM" id="SSF109854">
    <property type="entry name" value="DinB/YfiT-like putative metalloenzymes"/>
    <property type="match status" value="1"/>
</dbReference>
<dbReference type="Proteomes" id="UP000334990">
    <property type="component" value="Unassembled WGS sequence"/>
</dbReference>
<dbReference type="NCBIfam" id="TIGR03083">
    <property type="entry name" value="maleylpyruvate isomerase family mycothiol-dependent enzyme"/>
    <property type="match status" value="1"/>
</dbReference>
<feature type="domain" description="Mycothiol-dependent maleylpyruvate isomerase metal-binding" evidence="1">
    <location>
        <begin position="135"/>
        <end position="255"/>
    </location>
</feature>
<sequence length="314" mass="32911">MDPLIIVKPYYQAWQQRAGDMSGVALADGFTFHGPVADFQDAEGYRAMAREAGAAVLGFRVRHQFAAGDLVCSIIDWEMAGMPGTLTSAELLRVRDGEIVSGELIYDAEDLRRAMAPTSAAQPGIGGLLERSHGLVGRILGQITPQGWAAASPCRKWTVRQSANHLTGALLILARVAEGRQVEAAEFDAQHQADTDHLGADPAAAFAAVAARSVAAFAAPGALEADHAFMGTRTPGAVLASISLLESLVHGWDIATGAGLDYPADAEVVLAAWQHAATGVGDHQREAGQFAAVLPVLPTADPLTRLLAHLGRSS</sequence>
<dbReference type="AlphaFoldDB" id="A0A5M3VVM6"/>
<evidence type="ECO:0000313" key="3">
    <source>
        <dbReference type="EMBL" id="GES00239.1"/>
    </source>
</evidence>
<evidence type="ECO:0000259" key="2">
    <source>
        <dbReference type="Pfam" id="PF12680"/>
    </source>
</evidence>
<evidence type="ECO:0000313" key="4">
    <source>
        <dbReference type="Proteomes" id="UP000334990"/>
    </source>
</evidence>
<proteinExistence type="predicted"/>
<evidence type="ECO:0008006" key="5">
    <source>
        <dbReference type="Google" id="ProtNLM"/>
    </source>
</evidence>
<dbReference type="InterPro" id="IPR024344">
    <property type="entry name" value="MDMPI_metal-binding"/>
</dbReference>
<feature type="domain" description="SnoaL-like" evidence="2">
    <location>
        <begin position="9"/>
        <end position="101"/>
    </location>
</feature>
<organism evidence="3 4">
    <name type="scientific">Acrocarpospora corrugata</name>
    <dbReference type="NCBI Taxonomy" id="35763"/>
    <lineage>
        <taxon>Bacteria</taxon>
        <taxon>Bacillati</taxon>
        <taxon>Actinomycetota</taxon>
        <taxon>Actinomycetes</taxon>
        <taxon>Streptosporangiales</taxon>
        <taxon>Streptosporangiaceae</taxon>
        <taxon>Acrocarpospora</taxon>
    </lineage>
</organism>
<protein>
    <recommendedName>
        <fullName evidence="5">TIGR03086 family protein</fullName>
    </recommendedName>
</protein>
<dbReference type="NCBIfam" id="TIGR03086">
    <property type="entry name" value="TIGR03086 family metal-binding protein"/>
    <property type="match status" value="1"/>
</dbReference>
<name>A0A5M3VVM6_9ACTN</name>
<dbReference type="GO" id="GO:0046872">
    <property type="term" value="F:metal ion binding"/>
    <property type="evidence" value="ECO:0007669"/>
    <property type="project" value="InterPro"/>
</dbReference>
<dbReference type="InterPro" id="IPR032710">
    <property type="entry name" value="NTF2-like_dom_sf"/>
</dbReference>
<dbReference type="Gene3D" id="3.10.450.50">
    <property type="match status" value="1"/>
</dbReference>
<dbReference type="EMBL" id="BLAD01000044">
    <property type="protein sequence ID" value="GES00239.1"/>
    <property type="molecule type" value="Genomic_DNA"/>
</dbReference>
<dbReference type="SUPFAM" id="SSF54427">
    <property type="entry name" value="NTF2-like"/>
    <property type="match status" value="1"/>
</dbReference>
<dbReference type="Gene3D" id="1.20.120.450">
    <property type="entry name" value="dinb family like domain"/>
    <property type="match status" value="1"/>
</dbReference>
<gene>
    <name evidence="3" type="ORF">Acor_23020</name>
</gene>